<dbReference type="InterPro" id="IPR019201">
    <property type="entry name" value="DUF2065"/>
</dbReference>
<proteinExistence type="predicted"/>
<dbReference type="PANTHER" id="PTHR38602:SF1">
    <property type="entry name" value="INNER MEMBRANE PROTEIN"/>
    <property type="match status" value="1"/>
</dbReference>
<dbReference type="EMBL" id="NHMP01000001">
    <property type="protein sequence ID" value="OXE50824.1"/>
    <property type="molecule type" value="Genomic_DNA"/>
</dbReference>
<evidence type="ECO:0000313" key="2">
    <source>
        <dbReference type="EMBL" id="OXE50824.1"/>
    </source>
</evidence>
<comment type="caution">
    <text evidence="2">The sequence shown here is derived from an EMBL/GenBank/DDBJ whole genome shotgun (WGS) entry which is preliminary data.</text>
</comment>
<dbReference type="Proteomes" id="UP000214610">
    <property type="component" value="Unassembled WGS sequence"/>
</dbReference>
<dbReference type="GeneID" id="78363009"/>
<keyword evidence="3" id="KW-1185">Reference proteome</keyword>
<evidence type="ECO:0000313" key="3">
    <source>
        <dbReference type="Proteomes" id="UP000214610"/>
    </source>
</evidence>
<dbReference type="Pfam" id="PF09838">
    <property type="entry name" value="DUF2065"/>
    <property type="match status" value="1"/>
</dbReference>
<dbReference type="AlphaFoldDB" id="A0A227KSG9"/>
<evidence type="ECO:0008006" key="4">
    <source>
        <dbReference type="Google" id="ProtNLM"/>
    </source>
</evidence>
<gene>
    <name evidence="2" type="ORF">ADH67_00535</name>
</gene>
<dbReference type="RefSeq" id="WP_066590670.1">
    <property type="nucleotide sequence ID" value="NZ_CAJTBZ010000001.1"/>
</dbReference>
<reference evidence="3" key="1">
    <citation type="submission" date="2017-05" db="EMBL/GenBank/DDBJ databases">
        <title>Improved OligoMM genomes.</title>
        <authorList>
            <person name="Garzetti D."/>
        </authorList>
    </citation>
    <scope>NUCLEOTIDE SEQUENCE [LARGE SCALE GENOMIC DNA]</scope>
    <source>
        <strain evidence="3">YL45</strain>
    </source>
</reference>
<keyword evidence="1" id="KW-0472">Membrane</keyword>
<dbReference type="PANTHER" id="PTHR38602">
    <property type="entry name" value="INNER MEMBRANE PROTEIN-RELATED"/>
    <property type="match status" value="1"/>
</dbReference>
<accession>A0A227KSG9</accession>
<evidence type="ECO:0000256" key="1">
    <source>
        <dbReference type="SAM" id="Phobius"/>
    </source>
</evidence>
<organism evidence="2 3">
    <name type="scientific">Turicimonas muris</name>
    <dbReference type="NCBI Taxonomy" id="1796652"/>
    <lineage>
        <taxon>Bacteria</taxon>
        <taxon>Pseudomonadati</taxon>
        <taxon>Pseudomonadota</taxon>
        <taxon>Betaproteobacteria</taxon>
        <taxon>Burkholderiales</taxon>
        <taxon>Sutterellaceae</taxon>
        <taxon>Turicimonas</taxon>
    </lineage>
</organism>
<sequence length="62" mass="6796">MKVLLCAIGFCLVLEGLFPLLAPDAWKKYLLELSSISSKKIRTVAFVGVVLGLAVVWSVELF</sequence>
<name>A0A227KSG9_9BURK</name>
<feature type="transmembrane region" description="Helical" evidence="1">
    <location>
        <begin position="43"/>
        <end position="61"/>
    </location>
</feature>
<keyword evidence="1" id="KW-0812">Transmembrane</keyword>
<keyword evidence="1" id="KW-1133">Transmembrane helix</keyword>
<protein>
    <recommendedName>
        <fullName evidence="4">DUF2065 domain-containing protein</fullName>
    </recommendedName>
</protein>